<name>A0AAD1C951_STRIT</name>
<organism evidence="2 3">
    <name type="scientific">Streptococcus intermedius</name>
    <dbReference type="NCBI Taxonomy" id="1338"/>
    <lineage>
        <taxon>Bacteria</taxon>
        <taxon>Bacillati</taxon>
        <taxon>Bacillota</taxon>
        <taxon>Bacilli</taxon>
        <taxon>Lactobacillales</taxon>
        <taxon>Streptococcaceae</taxon>
        <taxon>Streptococcus</taxon>
        <taxon>Streptococcus anginosus group</taxon>
    </lineage>
</organism>
<keyword evidence="1" id="KW-1133">Transmembrane helix</keyword>
<dbReference type="Proteomes" id="UP000217792">
    <property type="component" value="Chromosome"/>
</dbReference>
<protein>
    <submittedName>
        <fullName evidence="2">Uncharacterized protein</fullName>
    </submittedName>
</protein>
<sequence length="41" mass="4332">MNSTAVIIGAMLISPLMTPIVGLGFGLAIFDTRLIKQSLEV</sequence>
<reference evidence="2 3" key="1">
    <citation type="journal article" date="2017" name="Infect. Immun.">
        <title>Characterization of the Pathogenicity of Streptococcus intermedius TYG1620 Isolated from a Human Brain Abscess Based on the Complete Genome Sequence with Transcriptome Analysis and Transposon Mutagenesis in a Murine Subcutaneous Abscess Model.</title>
        <authorList>
            <person name="Hasegawa N."/>
            <person name="Sekizuka T."/>
            <person name="Sugi Y."/>
            <person name="Kawakami N."/>
            <person name="Ogasawara Y."/>
            <person name="Kato K."/>
            <person name="Yamashita A."/>
            <person name="Takeuchi F."/>
            <person name="Kuroda M."/>
        </authorList>
    </citation>
    <scope>NUCLEOTIDE SEQUENCE [LARGE SCALE GENOMIC DNA]</scope>
    <source>
        <strain evidence="2 3">TYG1620</strain>
    </source>
</reference>
<evidence type="ECO:0000256" key="1">
    <source>
        <dbReference type="SAM" id="Phobius"/>
    </source>
</evidence>
<gene>
    <name evidence="2" type="ORF">SITYG_16510</name>
</gene>
<keyword evidence="1" id="KW-0472">Membrane</keyword>
<dbReference type="AlphaFoldDB" id="A0AAD1C951"/>
<proteinExistence type="predicted"/>
<dbReference type="PANTHER" id="PTHR20992">
    <property type="entry name" value="AT15442P-RELATED"/>
    <property type="match status" value="1"/>
</dbReference>
<feature type="transmembrane region" description="Helical" evidence="1">
    <location>
        <begin position="6"/>
        <end position="30"/>
    </location>
</feature>
<keyword evidence="1" id="KW-0812">Transmembrane</keyword>
<accession>A0AAD1C951</accession>
<evidence type="ECO:0000313" key="3">
    <source>
        <dbReference type="Proteomes" id="UP000217792"/>
    </source>
</evidence>
<dbReference type="EMBL" id="AP014880">
    <property type="protein sequence ID" value="BAW17630.1"/>
    <property type="molecule type" value="Genomic_DNA"/>
</dbReference>
<evidence type="ECO:0000313" key="2">
    <source>
        <dbReference type="EMBL" id="BAW17630.1"/>
    </source>
</evidence>
<dbReference type="InterPro" id="IPR005240">
    <property type="entry name" value="DUF389"/>
</dbReference>
<dbReference type="Pfam" id="PF04087">
    <property type="entry name" value="DUF389"/>
    <property type="match status" value="1"/>
</dbReference>
<dbReference type="PANTHER" id="PTHR20992:SF9">
    <property type="entry name" value="AT15442P-RELATED"/>
    <property type="match status" value="1"/>
</dbReference>